<sequence>MSSNVPPGRTIDLAKIDAMSDEQLSEIRDTIDAEMKRREARKTREARKQIVELAQAHNIDLSSLSGQKPKYRDPKNQFNTWSGRGRKPEWLRAYLAEGRDIEDFRVA</sequence>
<comment type="caution">
    <text evidence="2">The sequence shown here is derived from an EMBL/GenBank/DDBJ whole genome shotgun (WGS) entry which is preliminary data.</text>
</comment>
<dbReference type="OrthoDB" id="5297879at2"/>
<protein>
    <submittedName>
        <fullName evidence="2">Regulatory protein</fullName>
    </submittedName>
</protein>
<name>A0A158KWX9_9BURK</name>
<evidence type="ECO:0000259" key="1">
    <source>
        <dbReference type="SMART" id="SM00528"/>
    </source>
</evidence>
<dbReference type="AlphaFoldDB" id="A0A158KWX9"/>
<feature type="domain" description="DNA-binding protein H-NS-like C-terminal" evidence="1">
    <location>
        <begin position="61"/>
        <end position="106"/>
    </location>
</feature>
<dbReference type="EMBL" id="FCON02000172">
    <property type="protein sequence ID" value="SAL84911.1"/>
    <property type="molecule type" value="Genomic_DNA"/>
</dbReference>
<dbReference type="InterPro" id="IPR027444">
    <property type="entry name" value="H-NS_C_dom"/>
</dbReference>
<reference evidence="2" key="1">
    <citation type="submission" date="2016-01" db="EMBL/GenBank/DDBJ databases">
        <authorList>
            <person name="Peeters C."/>
        </authorList>
    </citation>
    <scope>NUCLEOTIDE SEQUENCE [LARGE SCALE GENOMIC DNA]</scope>
    <source>
        <strain evidence="2">LMG 22940</strain>
    </source>
</reference>
<accession>A0A158KWX9</accession>
<dbReference type="Proteomes" id="UP000054770">
    <property type="component" value="Unassembled WGS sequence"/>
</dbReference>
<dbReference type="Pfam" id="PF00816">
    <property type="entry name" value="Histone_HNS"/>
    <property type="match status" value="1"/>
</dbReference>
<organism evidence="2 3">
    <name type="scientific">Caballeronia choica</name>
    <dbReference type="NCBI Taxonomy" id="326476"/>
    <lineage>
        <taxon>Bacteria</taxon>
        <taxon>Pseudomonadati</taxon>
        <taxon>Pseudomonadota</taxon>
        <taxon>Betaproteobacteria</taxon>
        <taxon>Burkholderiales</taxon>
        <taxon>Burkholderiaceae</taxon>
        <taxon>Caballeronia</taxon>
    </lineage>
</organism>
<dbReference type="RefSeq" id="WP_087649315.1">
    <property type="nucleotide sequence ID" value="NZ_FCON02000172.1"/>
</dbReference>
<keyword evidence="3" id="KW-1185">Reference proteome</keyword>
<dbReference type="GO" id="GO:0003677">
    <property type="term" value="F:DNA binding"/>
    <property type="evidence" value="ECO:0007669"/>
    <property type="project" value="InterPro"/>
</dbReference>
<dbReference type="InterPro" id="IPR037150">
    <property type="entry name" value="H-NS_C_dom_sf"/>
</dbReference>
<evidence type="ECO:0000313" key="3">
    <source>
        <dbReference type="Proteomes" id="UP000054770"/>
    </source>
</evidence>
<evidence type="ECO:0000313" key="2">
    <source>
        <dbReference type="EMBL" id="SAL84911.1"/>
    </source>
</evidence>
<dbReference type="SMART" id="SM00528">
    <property type="entry name" value="HNS"/>
    <property type="match status" value="1"/>
</dbReference>
<dbReference type="SUPFAM" id="SSF81273">
    <property type="entry name" value="H-NS histone-like proteins"/>
    <property type="match status" value="1"/>
</dbReference>
<gene>
    <name evidence="2" type="ORF">AWB68_07492</name>
</gene>
<dbReference type="Gene3D" id="4.10.430.10">
    <property type="entry name" value="Histone-like protein H-NS, C-terminal domain"/>
    <property type="match status" value="1"/>
</dbReference>
<proteinExistence type="predicted"/>